<dbReference type="AlphaFoldDB" id="A0A564YFB5"/>
<evidence type="ECO:0000313" key="4">
    <source>
        <dbReference type="Proteomes" id="UP000321570"/>
    </source>
</evidence>
<organism evidence="3 4">
    <name type="scientific">Hymenolepis diminuta</name>
    <name type="common">Rat tapeworm</name>
    <dbReference type="NCBI Taxonomy" id="6216"/>
    <lineage>
        <taxon>Eukaryota</taxon>
        <taxon>Metazoa</taxon>
        <taxon>Spiralia</taxon>
        <taxon>Lophotrochozoa</taxon>
        <taxon>Platyhelminthes</taxon>
        <taxon>Cestoda</taxon>
        <taxon>Eucestoda</taxon>
        <taxon>Cyclophyllidea</taxon>
        <taxon>Hymenolepididae</taxon>
        <taxon>Hymenolepis</taxon>
    </lineage>
</organism>
<keyword evidence="4" id="KW-1185">Reference proteome</keyword>
<reference evidence="3 4" key="1">
    <citation type="submission" date="2019-07" db="EMBL/GenBank/DDBJ databases">
        <authorList>
            <person name="Jastrzebski P J."/>
            <person name="Paukszto L."/>
            <person name="Jastrzebski P J."/>
        </authorList>
    </citation>
    <scope>NUCLEOTIDE SEQUENCE [LARGE SCALE GENOMIC DNA]</scope>
    <source>
        <strain evidence="3 4">WMS-il1</strain>
    </source>
</reference>
<accession>A0A564YFB5</accession>
<keyword evidence="2" id="KW-1133">Transmembrane helix</keyword>
<keyword evidence="2" id="KW-0472">Membrane</keyword>
<sequence>MRLISLVDCEQSWEYEHMNYRMLIKLQMDEKGACSAVSPKNSERLPVQAPSSPTSAPRRGPRDMVASAIAPDGHLRFVSRHGELLDKRPEDQIADASSVTISLWTAALLCTLISAICIIFLAGKICYSFI</sequence>
<name>A0A564YFB5_HYMDI</name>
<feature type="region of interest" description="Disordered" evidence="1">
    <location>
        <begin position="36"/>
        <end position="62"/>
    </location>
</feature>
<dbReference type="EMBL" id="CABIJS010000199">
    <property type="protein sequence ID" value="VUZ45972.1"/>
    <property type="molecule type" value="Genomic_DNA"/>
</dbReference>
<keyword evidence="2" id="KW-0812">Transmembrane</keyword>
<proteinExistence type="predicted"/>
<dbReference type="Proteomes" id="UP000321570">
    <property type="component" value="Unassembled WGS sequence"/>
</dbReference>
<feature type="transmembrane region" description="Helical" evidence="2">
    <location>
        <begin position="101"/>
        <end position="122"/>
    </location>
</feature>
<evidence type="ECO:0000256" key="2">
    <source>
        <dbReference type="SAM" id="Phobius"/>
    </source>
</evidence>
<evidence type="ECO:0000256" key="1">
    <source>
        <dbReference type="SAM" id="MobiDB-lite"/>
    </source>
</evidence>
<gene>
    <name evidence="3" type="ORF">WMSIL1_LOCUS5908</name>
</gene>
<evidence type="ECO:0000313" key="3">
    <source>
        <dbReference type="EMBL" id="VUZ45972.1"/>
    </source>
</evidence>
<protein>
    <submittedName>
        <fullName evidence="3">Uncharacterized protein</fullName>
    </submittedName>
</protein>